<sequence>MNIPFCYHQRIEMFTDIKGGHIHLLELSENELSHKKLKKLIHQISELNNITPILFNWIYYGDGKAYGVSSSMISCLSKNDERLYSQYRKRMVLAAPFRIF</sequence>
<name>W7KYJ3_CYTFI</name>
<reference evidence="1 2" key="2">
    <citation type="journal article" date="2016" name="Sci. Rep.">
        <title>A novel serine protease, Sep1, from Bacillus firmus DS-1 has nematicidal activity and degrades multiple intestinal-associated nematode proteins.</title>
        <authorList>
            <person name="Geng C."/>
            <person name="Nie X."/>
            <person name="Tang Z."/>
            <person name="Zhang Y."/>
            <person name="Lin J."/>
            <person name="Sun M."/>
            <person name="Peng D."/>
        </authorList>
    </citation>
    <scope>NUCLEOTIDE SEQUENCE [LARGE SCALE GENOMIC DNA]</scope>
    <source>
        <strain evidence="1 2">DS1</strain>
    </source>
</reference>
<accession>W7KYJ3</accession>
<comment type="caution">
    <text evidence="1">The sequence shown here is derived from an EMBL/GenBank/DDBJ whole genome shotgun (WGS) entry which is preliminary data.</text>
</comment>
<evidence type="ECO:0000313" key="1">
    <source>
        <dbReference type="EMBL" id="EWG08421.1"/>
    </source>
</evidence>
<organism evidence="1 2">
    <name type="scientific">Cytobacillus firmus DS1</name>
    <dbReference type="NCBI Taxonomy" id="1307436"/>
    <lineage>
        <taxon>Bacteria</taxon>
        <taxon>Bacillati</taxon>
        <taxon>Bacillota</taxon>
        <taxon>Bacilli</taxon>
        <taxon>Bacillales</taxon>
        <taxon>Bacillaceae</taxon>
        <taxon>Cytobacillus</taxon>
    </lineage>
</organism>
<gene>
    <name evidence="1" type="ORF">PBF_24308</name>
</gene>
<protein>
    <submittedName>
        <fullName evidence="1">Uncharacterized protein</fullName>
    </submittedName>
</protein>
<proteinExistence type="predicted"/>
<dbReference type="Proteomes" id="UP000019270">
    <property type="component" value="Unassembled WGS sequence"/>
</dbReference>
<reference evidence="2" key="1">
    <citation type="submission" date="2013-03" db="EMBL/GenBank/DDBJ databases">
        <title>Draft genome sequence of Bacillus firmus DS1.</title>
        <authorList>
            <person name="Peng D."/>
            <person name="Zhu L."/>
            <person name="Sun M."/>
        </authorList>
    </citation>
    <scope>NUCLEOTIDE SEQUENCE [LARGE SCALE GENOMIC DNA]</scope>
    <source>
        <strain evidence="2">DS1</strain>
    </source>
</reference>
<dbReference type="AlphaFoldDB" id="W7KYJ3"/>
<dbReference type="EMBL" id="APVL01000044">
    <property type="protein sequence ID" value="EWG08421.1"/>
    <property type="molecule type" value="Genomic_DNA"/>
</dbReference>
<evidence type="ECO:0000313" key="2">
    <source>
        <dbReference type="Proteomes" id="UP000019270"/>
    </source>
</evidence>